<evidence type="ECO:0000256" key="5">
    <source>
        <dbReference type="ARBA" id="ARBA00023180"/>
    </source>
</evidence>
<protein>
    <recommendedName>
        <fullName evidence="6">Carboxylic ester hydrolase</fullName>
        <ecNumber evidence="6">3.1.1.-</ecNumber>
    </recommendedName>
</protein>
<evidence type="ECO:0000256" key="2">
    <source>
        <dbReference type="ARBA" id="ARBA00022487"/>
    </source>
</evidence>
<evidence type="ECO:0000256" key="3">
    <source>
        <dbReference type="ARBA" id="ARBA00022801"/>
    </source>
</evidence>
<dbReference type="GO" id="GO:0052689">
    <property type="term" value="F:carboxylic ester hydrolase activity"/>
    <property type="evidence" value="ECO:0007669"/>
    <property type="project" value="UniProtKB-KW"/>
</dbReference>
<keyword evidence="9" id="KW-1185">Reference proteome</keyword>
<evidence type="ECO:0000313" key="9">
    <source>
        <dbReference type="Proteomes" id="UP000215335"/>
    </source>
</evidence>
<proteinExistence type="inferred from homology"/>
<dbReference type="PROSITE" id="PS00122">
    <property type="entry name" value="CARBOXYLESTERASE_B_1"/>
    <property type="match status" value="1"/>
</dbReference>
<sequence>MQGLTSLRLAVNMSESLVAETCAGKVKGCLDKSSLGPKYYAFRGVPYAEPPIGPLRFADPVPVKSWTGVREATSFGSNCTHVNFLTLEMTGSDDCLYLNVYTHSCEKDKRRPVMIWIHGGGFVGGSGDDDLYGPDYFMLKDIVFVSINYRVGILGFLNLEDEVAPGNQGFKDMVLALKWVRSNIANFGGDPNNVTIFGESAGGAAVHYLTISPLARGLFHKAISQSGVALNPWAYQTNPKSKVYRVCEKLGFKSRDPKQIVDYLRSIDSRKLVEAQESILTEEEKIQFTFAFGPGVDAKSKEPFMPISIEEASKEGAQVPLIIGHTNLEGALLAKGINEVYDKLNVNLEKYLNPESVKLIKQCNQSIDDLRRLYYGNAEISEANSKPLFELTGDLYFVEGVHRVVNMQVEAGSAPTYLYRYTFDKEPSAFKMMLGVKARASHADELPYLFRARQYETMTFDSTKKGTIGHKVMERMIDLWVNFAKTGRPTLEKTEDMPFYWLPVNSGTLLRYLNIDEDLRMEVCPNLVQHFLIHKVTKNKL</sequence>
<keyword evidence="5" id="KW-0325">Glycoprotein</keyword>
<dbReference type="InterPro" id="IPR002018">
    <property type="entry name" value="CarbesteraseB"/>
</dbReference>
<evidence type="ECO:0000313" key="8">
    <source>
        <dbReference type="EMBL" id="OXU20334.1"/>
    </source>
</evidence>
<comment type="similarity">
    <text evidence="1 6">Belongs to the type-B carboxylesterase/lipase family.</text>
</comment>
<organism evidence="8 9">
    <name type="scientific">Trichomalopsis sarcophagae</name>
    <dbReference type="NCBI Taxonomy" id="543379"/>
    <lineage>
        <taxon>Eukaryota</taxon>
        <taxon>Metazoa</taxon>
        <taxon>Ecdysozoa</taxon>
        <taxon>Arthropoda</taxon>
        <taxon>Hexapoda</taxon>
        <taxon>Insecta</taxon>
        <taxon>Pterygota</taxon>
        <taxon>Neoptera</taxon>
        <taxon>Endopterygota</taxon>
        <taxon>Hymenoptera</taxon>
        <taxon>Apocrita</taxon>
        <taxon>Proctotrupomorpha</taxon>
        <taxon>Chalcidoidea</taxon>
        <taxon>Pteromalidae</taxon>
        <taxon>Pteromalinae</taxon>
        <taxon>Trichomalopsis</taxon>
    </lineage>
</organism>
<dbReference type="PANTHER" id="PTHR43142:SF1">
    <property type="entry name" value="CARBOXYLIC ESTER HYDROLASE"/>
    <property type="match status" value="1"/>
</dbReference>
<dbReference type="PANTHER" id="PTHR43142">
    <property type="entry name" value="CARBOXYLIC ESTER HYDROLASE"/>
    <property type="match status" value="1"/>
</dbReference>
<evidence type="ECO:0000256" key="4">
    <source>
        <dbReference type="ARBA" id="ARBA00023157"/>
    </source>
</evidence>
<dbReference type="OrthoDB" id="19653at2759"/>
<dbReference type="EMBL" id="NNAY01002913">
    <property type="protein sequence ID" value="OXU20334.1"/>
    <property type="molecule type" value="Genomic_DNA"/>
</dbReference>
<feature type="domain" description="Carboxylesterase type B" evidence="7">
    <location>
        <begin position="18"/>
        <end position="520"/>
    </location>
</feature>
<comment type="caution">
    <text evidence="8">The sequence shown here is derived from an EMBL/GenBank/DDBJ whole genome shotgun (WGS) entry which is preliminary data.</text>
</comment>
<dbReference type="InterPro" id="IPR019826">
    <property type="entry name" value="Carboxylesterase_B_AS"/>
</dbReference>
<dbReference type="InterPro" id="IPR029058">
    <property type="entry name" value="AB_hydrolase_fold"/>
</dbReference>
<accession>A0A232EPQ0</accession>
<name>A0A232EPQ0_9HYME</name>
<evidence type="ECO:0000256" key="1">
    <source>
        <dbReference type="ARBA" id="ARBA00005964"/>
    </source>
</evidence>
<dbReference type="Proteomes" id="UP000215335">
    <property type="component" value="Unassembled WGS sequence"/>
</dbReference>
<dbReference type="Gene3D" id="3.40.50.1820">
    <property type="entry name" value="alpha/beta hydrolase"/>
    <property type="match status" value="1"/>
</dbReference>
<keyword evidence="4" id="KW-1015">Disulfide bond</keyword>
<dbReference type="EC" id="3.1.1.-" evidence="6"/>
<evidence type="ECO:0000256" key="6">
    <source>
        <dbReference type="RuleBase" id="RU361235"/>
    </source>
</evidence>
<keyword evidence="3 6" id="KW-0378">Hydrolase</keyword>
<dbReference type="STRING" id="543379.A0A232EPQ0"/>
<evidence type="ECO:0000259" key="7">
    <source>
        <dbReference type="Pfam" id="PF00135"/>
    </source>
</evidence>
<dbReference type="SUPFAM" id="SSF53474">
    <property type="entry name" value="alpha/beta-Hydrolases"/>
    <property type="match status" value="1"/>
</dbReference>
<gene>
    <name evidence="8" type="ORF">TSAR_009552</name>
</gene>
<reference evidence="8 9" key="1">
    <citation type="journal article" date="2017" name="Curr. Biol.">
        <title>The Evolution of Venom by Co-option of Single-Copy Genes.</title>
        <authorList>
            <person name="Martinson E.O."/>
            <person name="Mrinalini"/>
            <person name="Kelkar Y.D."/>
            <person name="Chang C.H."/>
            <person name="Werren J.H."/>
        </authorList>
    </citation>
    <scope>NUCLEOTIDE SEQUENCE [LARGE SCALE GENOMIC DNA]</scope>
    <source>
        <strain evidence="8 9">Alberta</strain>
        <tissue evidence="8">Whole body</tissue>
    </source>
</reference>
<dbReference type="Pfam" id="PF00135">
    <property type="entry name" value="COesterase"/>
    <property type="match status" value="1"/>
</dbReference>
<dbReference type="AlphaFoldDB" id="A0A232EPQ0"/>
<keyword evidence="2" id="KW-0719">Serine esterase</keyword>